<keyword evidence="1" id="KW-1185">Reference proteome</keyword>
<gene>
    <name evidence="2" type="primary">LOC112691560</name>
</gene>
<organism evidence="1 2">
    <name type="scientific">Sipha flava</name>
    <name type="common">yellow sugarcane aphid</name>
    <dbReference type="NCBI Taxonomy" id="143950"/>
    <lineage>
        <taxon>Eukaryota</taxon>
        <taxon>Metazoa</taxon>
        <taxon>Ecdysozoa</taxon>
        <taxon>Arthropoda</taxon>
        <taxon>Hexapoda</taxon>
        <taxon>Insecta</taxon>
        <taxon>Pterygota</taxon>
        <taxon>Neoptera</taxon>
        <taxon>Paraneoptera</taxon>
        <taxon>Hemiptera</taxon>
        <taxon>Sternorrhyncha</taxon>
        <taxon>Aphidomorpha</taxon>
        <taxon>Aphidoidea</taxon>
        <taxon>Aphididae</taxon>
        <taxon>Sipha</taxon>
    </lineage>
</organism>
<dbReference type="Proteomes" id="UP000694846">
    <property type="component" value="Unplaced"/>
</dbReference>
<protein>
    <submittedName>
        <fullName evidence="2">Myb-like protein X</fullName>
    </submittedName>
</protein>
<dbReference type="PANTHER" id="PTHR37687">
    <property type="entry name" value="AGAP006772-PA"/>
    <property type="match status" value="1"/>
</dbReference>
<sequence>MKRPVAPPFNVINARRALAVCVVAAIWTPGRVQCSDDSLRSALEAISDKIGATPSRVVYLGPDDGQPEDIGYGYQKNLRNLENIFEQGAPSKSKVSKDGMAEKFLSYLSRENPQYNQKPWSKKSIFREREDSDVPDNLQQLKYDRYAMPSAFRERYKTDPRIVQDYKNNMEEQDNYLYALNSLIDKYIEENVQGMSDEELENFLKSREDKRNIPEEYQHLNDPYKRSHSMKRQYLFIPRYQARKYNKNQIKWTKPRLTKRSKKNISLNESHTDPKVAAELNNIFLGSESDSNANENATVVINNNNVNKTLTSGEDNMESKIELKKKSIDWSNYFGYDRKKKSIENIPSDDTILNQYMRTYGKEIEVPENNVNNLKDDTLMWLEDTLINDALKYTGANQGTNDPEEINNVKNQVIENLNQAYNIEKLRQENNEIQEKQYEKSDFVIPTENNSQSINSLDTADLHKETDHKECTQLMQITQDCLDLGGSAGDLMLPVCTLYRVCRTCESERSECEEKFVQGSHELCSKAPLCRYFSRRMLQLMQDHPLHMECHKCMVNFLQNED</sequence>
<evidence type="ECO:0000313" key="2">
    <source>
        <dbReference type="RefSeq" id="XP_025421632.1"/>
    </source>
</evidence>
<dbReference type="OrthoDB" id="6138985at2759"/>
<dbReference type="PANTHER" id="PTHR37687:SF1">
    <property type="entry name" value="AGAP006772-PA"/>
    <property type="match status" value="1"/>
</dbReference>
<proteinExistence type="predicted"/>
<name>A0A8B8GG93_9HEMI</name>
<reference evidence="2" key="1">
    <citation type="submission" date="2025-08" db="UniProtKB">
        <authorList>
            <consortium name="RefSeq"/>
        </authorList>
    </citation>
    <scope>IDENTIFICATION</scope>
    <source>
        <tissue evidence="2">Whole body</tissue>
    </source>
</reference>
<accession>A0A8B8GG93</accession>
<dbReference type="AlphaFoldDB" id="A0A8B8GG93"/>
<dbReference type="GeneID" id="112691560"/>
<dbReference type="InterPro" id="IPR038875">
    <property type="entry name" value="PLA2_conodipine-like"/>
</dbReference>
<evidence type="ECO:0000313" key="1">
    <source>
        <dbReference type="Proteomes" id="UP000694846"/>
    </source>
</evidence>
<dbReference type="RefSeq" id="XP_025421632.1">
    <property type="nucleotide sequence ID" value="XM_025565847.1"/>
</dbReference>